<dbReference type="PANTHER" id="PTHR11709:SF511">
    <property type="entry name" value="LACCASE"/>
    <property type="match status" value="1"/>
</dbReference>
<feature type="domain" description="Plastocyanin-like" evidence="5">
    <location>
        <begin position="405"/>
        <end position="514"/>
    </location>
</feature>
<reference evidence="7 8" key="1">
    <citation type="submission" date="2024-08" db="EMBL/GenBank/DDBJ databases">
        <authorList>
            <person name="Cucini C."/>
            <person name="Frati F."/>
        </authorList>
    </citation>
    <scope>NUCLEOTIDE SEQUENCE [LARGE SCALE GENOMIC DNA]</scope>
</reference>
<comment type="caution">
    <text evidence="7">The sequence shown here is derived from an EMBL/GenBank/DDBJ whole genome shotgun (WGS) entry which is preliminary data.</text>
</comment>
<dbReference type="InterPro" id="IPR033138">
    <property type="entry name" value="Cu_oxidase_CS"/>
</dbReference>
<dbReference type="InterPro" id="IPR011707">
    <property type="entry name" value="Cu-oxidase-like_N"/>
</dbReference>
<feature type="domain" description="Plastocyanin-like" evidence="6">
    <location>
        <begin position="8"/>
        <end position="119"/>
    </location>
</feature>
<gene>
    <name evidence="7" type="ORF">ODALV1_LOCUS24863</name>
</gene>
<evidence type="ECO:0000259" key="6">
    <source>
        <dbReference type="Pfam" id="PF07732"/>
    </source>
</evidence>
<feature type="domain" description="Plastocyanin-like" evidence="4">
    <location>
        <begin position="128"/>
        <end position="276"/>
    </location>
</feature>
<keyword evidence="2" id="KW-0479">Metal-binding</keyword>
<keyword evidence="8" id="KW-1185">Reference proteome</keyword>
<dbReference type="InterPro" id="IPR045087">
    <property type="entry name" value="Cu-oxidase_fam"/>
</dbReference>
<dbReference type="PANTHER" id="PTHR11709">
    <property type="entry name" value="MULTI-COPPER OXIDASE"/>
    <property type="match status" value="1"/>
</dbReference>
<evidence type="ECO:0008006" key="9">
    <source>
        <dbReference type="Google" id="ProtNLM"/>
    </source>
</evidence>
<dbReference type="Proteomes" id="UP001642540">
    <property type="component" value="Unassembled WGS sequence"/>
</dbReference>
<sequence length="536" mass="60378">MEVYYFSGSPDGVYKDQILGINGKFPGPTIEADVGDTIEVTLINKIQDRQNTTLHWHGMHQRGSLFEDGTSQIAQCPLPYGSFQIYKFNVTESGTYWYHSHVHSQYTEGLVGALIVHGQPEHYHHDGELTLTLSDWYHRTAHENERWYLSPESRGISPFPDSGLINGFGRYPCTFAQLQNRSCNIENQNRPVFNIQRNATYRVRLINAGAVSSFNFSIDGHLLETIEVDGIAAAKPAVVNVVSIAPGQRYSFLVFRSSNNIDNDEGRYLVRATLRKESLSLIEGQNINEYPEALIGDVTAVLNYVDEDLSQFHNLVTETTEMFSYREIVPPPAYHQLQANGQVVYLNEMDLSPLDGIPAPDYFDTEFSIHIAFVSDENGVQRASFNGTPFSLPHEKPLLISLLEEEPLPIHSFPLEISFGSVVQLVVNNPFGPHPLHLHGHHFWVVGAGEMHAGDYDPSIHQLRVDGVKRDTVVVQQRSWVVIRFVADNPGIWTFHCHMDWHNLGGMVLTFAEAADVLRKEVQVTEEAMRICSLHG</sequence>
<evidence type="ECO:0000313" key="7">
    <source>
        <dbReference type="EMBL" id="CAL8133006.1"/>
    </source>
</evidence>
<dbReference type="PROSITE" id="PS00079">
    <property type="entry name" value="MULTICOPPER_OXIDASE1"/>
    <property type="match status" value="2"/>
</dbReference>
<dbReference type="SUPFAM" id="SSF49503">
    <property type="entry name" value="Cupredoxins"/>
    <property type="match status" value="3"/>
</dbReference>
<accession>A0ABP1RQH9</accession>
<dbReference type="InterPro" id="IPR001117">
    <property type="entry name" value="Cu-oxidase_2nd"/>
</dbReference>
<protein>
    <recommendedName>
        <fullName evidence="9">Multicopper oxidase</fullName>
    </recommendedName>
</protein>
<comment type="similarity">
    <text evidence="1">Belongs to the multicopper oxidase family.</text>
</comment>
<organism evidence="7 8">
    <name type="scientific">Orchesella dallaii</name>
    <dbReference type="NCBI Taxonomy" id="48710"/>
    <lineage>
        <taxon>Eukaryota</taxon>
        <taxon>Metazoa</taxon>
        <taxon>Ecdysozoa</taxon>
        <taxon>Arthropoda</taxon>
        <taxon>Hexapoda</taxon>
        <taxon>Collembola</taxon>
        <taxon>Entomobryomorpha</taxon>
        <taxon>Entomobryoidea</taxon>
        <taxon>Orchesellidae</taxon>
        <taxon>Orchesellinae</taxon>
        <taxon>Orchesella</taxon>
    </lineage>
</organism>
<dbReference type="InterPro" id="IPR008972">
    <property type="entry name" value="Cupredoxin"/>
</dbReference>
<name>A0ABP1RQH9_9HEXA</name>
<evidence type="ECO:0000259" key="5">
    <source>
        <dbReference type="Pfam" id="PF07731"/>
    </source>
</evidence>
<dbReference type="InterPro" id="IPR002355">
    <property type="entry name" value="Cu_oxidase_Cu_BS"/>
</dbReference>
<dbReference type="Pfam" id="PF07731">
    <property type="entry name" value="Cu-oxidase_2"/>
    <property type="match status" value="1"/>
</dbReference>
<evidence type="ECO:0000256" key="1">
    <source>
        <dbReference type="ARBA" id="ARBA00010609"/>
    </source>
</evidence>
<evidence type="ECO:0000256" key="2">
    <source>
        <dbReference type="ARBA" id="ARBA00022723"/>
    </source>
</evidence>
<proteinExistence type="inferred from homology"/>
<dbReference type="Pfam" id="PF07732">
    <property type="entry name" value="Cu-oxidase_3"/>
    <property type="match status" value="1"/>
</dbReference>
<evidence type="ECO:0000313" key="8">
    <source>
        <dbReference type="Proteomes" id="UP001642540"/>
    </source>
</evidence>
<dbReference type="Gene3D" id="2.60.40.420">
    <property type="entry name" value="Cupredoxins - blue copper proteins"/>
    <property type="match status" value="3"/>
</dbReference>
<dbReference type="PROSITE" id="PS00080">
    <property type="entry name" value="MULTICOPPER_OXIDASE2"/>
    <property type="match status" value="1"/>
</dbReference>
<keyword evidence="3" id="KW-0560">Oxidoreductase</keyword>
<dbReference type="Pfam" id="PF00394">
    <property type="entry name" value="Cu-oxidase"/>
    <property type="match status" value="1"/>
</dbReference>
<evidence type="ECO:0000259" key="4">
    <source>
        <dbReference type="Pfam" id="PF00394"/>
    </source>
</evidence>
<dbReference type="InterPro" id="IPR011706">
    <property type="entry name" value="Cu-oxidase_C"/>
</dbReference>
<dbReference type="EMBL" id="CAXLJM020000095">
    <property type="protein sequence ID" value="CAL8133006.1"/>
    <property type="molecule type" value="Genomic_DNA"/>
</dbReference>
<evidence type="ECO:0000256" key="3">
    <source>
        <dbReference type="ARBA" id="ARBA00023002"/>
    </source>
</evidence>